<keyword evidence="4 9" id="KW-0732">Signal</keyword>
<keyword evidence="8" id="KW-1015">Disulfide bond</keyword>
<feature type="signal peptide" evidence="9">
    <location>
        <begin position="1"/>
        <end position="22"/>
    </location>
</feature>
<evidence type="ECO:0000256" key="9">
    <source>
        <dbReference type="SAM" id="SignalP"/>
    </source>
</evidence>
<evidence type="ECO:0000256" key="4">
    <source>
        <dbReference type="ARBA" id="ARBA00022729"/>
    </source>
</evidence>
<proteinExistence type="inferred from homology"/>
<feature type="disulfide bond" evidence="8">
    <location>
        <begin position="175"/>
        <end position="191"/>
    </location>
</feature>
<evidence type="ECO:0000256" key="1">
    <source>
        <dbReference type="ARBA" id="ARBA00004418"/>
    </source>
</evidence>
<dbReference type="Proteomes" id="UP000051221">
    <property type="component" value="Unassembled WGS sequence"/>
</dbReference>
<dbReference type="GO" id="GO:0042597">
    <property type="term" value="C:periplasmic space"/>
    <property type="evidence" value="ECO:0007669"/>
    <property type="project" value="UniProtKB-SubCell"/>
</dbReference>
<evidence type="ECO:0000256" key="5">
    <source>
        <dbReference type="ARBA" id="ARBA00022764"/>
    </source>
</evidence>
<keyword evidence="11" id="KW-1185">Reference proteome</keyword>
<dbReference type="InterPro" id="IPR011044">
    <property type="entry name" value="Quino_amine_DH_bsu"/>
</dbReference>
<comment type="similarity">
    <text evidence="2">Belongs to the aromatic amine dehydrogenase heavy chain family.</text>
</comment>
<evidence type="ECO:0000256" key="3">
    <source>
        <dbReference type="ARBA" id="ARBA00022448"/>
    </source>
</evidence>
<organism evidence="10 11">
    <name type="scientific">Vibrio furnissii</name>
    <dbReference type="NCBI Taxonomy" id="29494"/>
    <lineage>
        <taxon>Bacteria</taxon>
        <taxon>Pseudomonadati</taxon>
        <taxon>Pseudomonadota</taxon>
        <taxon>Gammaproteobacteria</taxon>
        <taxon>Vibrionales</taxon>
        <taxon>Vibrionaceae</taxon>
        <taxon>Vibrio</taxon>
    </lineage>
</organism>
<dbReference type="Gene3D" id="2.130.10.10">
    <property type="entry name" value="YVTN repeat-like/Quinoprotein amine dehydrogenase"/>
    <property type="match status" value="1"/>
</dbReference>
<protein>
    <submittedName>
        <fullName evidence="10">Amine dehydrogenase</fullName>
    </submittedName>
</protein>
<comment type="caution">
    <text evidence="10">The sequence shown here is derived from an EMBL/GenBank/DDBJ whole genome shotgun (WGS) entry which is preliminary data.</text>
</comment>
<dbReference type="GO" id="GO:0030058">
    <property type="term" value="F:aliphatic amine dehydrogenase activity"/>
    <property type="evidence" value="ECO:0007669"/>
    <property type="project" value="InterPro"/>
</dbReference>
<evidence type="ECO:0000313" key="11">
    <source>
        <dbReference type="Proteomes" id="UP000051221"/>
    </source>
</evidence>
<dbReference type="AlphaFoldDB" id="A0A0Q2QX28"/>
<comment type="subcellular location">
    <subcellularLocation>
        <location evidence="1">Periplasm</location>
    </subcellularLocation>
</comment>
<dbReference type="InterPro" id="IPR009451">
    <property type="entry name" value="Metamine_DH_Hvc"/>
</dbReference>
<sequence length="380" mass="41300">MRKTVLGALFISGLIFLPTTNAATQFKPEHVSVEKEIKPGPNVFVIDQSWAGSSTITVLGADNFGVKGNISTGLIAQFGLSKDKKSLYTASVYPKRIVWGDIDAVVQKFTVNSLSLEKELTSSPKMAQSAAYVNSFQTSASDKYAFVQNATPAASVSIVDIASGKELLEIPTPGCWGIYASQEDNKFSAACGDGTFSTYVIAKDGKNYTAHKSEKIFDTDDDALFITAQRDGSKLMFTSFKGNMYVLSDSGNTVKLEDKFSFTKDIDGGWLPGGYEVMGYNQPNKLMFVAMHPNGKEGSHKDGAQEIWGVNMDTHQVVTRIEAEEPISLAVSQTQAPDVFALTDFGTVVKYTFNGSTFEGSKVDEVEEMGSFTQMLMVDY</sequence>
<feature type="chain" id="PRO_5006195919" evidence="9">
    <location>
        <begin position="23"/>
        <end position="380"/>
    </location>
</feature>
<name>A0A0Q2QX28_VIBFU</name>
<dbReference type="RefSeq" id="WP_055466704.1">
    <property type="nucleotide sequence ID" value="NZ_LKHS01000017.1"/>
</dbReference>
<evidence type="ECO:0000256" key="2">
    <source>
        <dbReference type="ARBA" id="ARBA00010548"/>
    </source>
</evidence>
<reference evidence="10 11" key="1">
    <citation type="submission" date="2015-08" db="EMBL/GenBank/DDBJ databases">
        <title>Antibacterial properties of a collection of Vibrionaceae strains.</title>
        <authorList>
            <person name="Giubergia S."/>
        </authorList>
    </citation>
    <scope>NUCLEOTIDE SEQUENCE [LARGE SCALE GENOMIC DNA]</scope>
    <source>
        <strain evidence="10 11">S0821</strain>
    </source>
</reference>
<keyword evidence="5" id="KW-0574">Periplasm</keyword>
<keyword evidence="6" id="KW-0249">Electron transport</keyword>
<dbReference type="InParanoid" id="A0A0Q2QX28"/>
<evidence type="ECO:0000256" key="6">
    <source>
        <dbReference type="ARBA" id="ARBA00022982"/>
    </source>
</evidence>
<evidence type="ECO:0000256" key="7">
    <source>
        <dbReference type="ARBA" id="ARBA00023002"/>
    </source>
</evidence>
<keyword evidence="7" id="KW-0560">Oxidoreductase</keyword>
<keyword evidence="3" id="KW-0813">Transport</keyword>
<accession>A0A0Q2QX28</accession>
<dbReference type="SUPFAM" id="SSF50969">
    <property type="entry name" value="YVTN repeat-like/Quinoprotein amine dehydrogenase"/>
    <property type="match status" value="1"/>
</dbReference>
<gene>
    <name evidence="10" type="ORF">AMR76_17235</name>
</gene>
<dbReference type="InterPro" id="IPR015943">
    <property type="entry name" value="WD40/YVTN_repeat-like_dom_sf"/>
</dbReference>
<dbReference type="EMBL" id="LKHS01000017">
    <property type="protein sequence ID" value="KQH84557.1"/>
    <property type="molecule type" value="Genomic_DNA"/>
</dbReference>
<dbReference type="Pfam" id="PF06433">
    <property type="entry name" value="Me-amine-dh_H"/>
    <property type="match status" value="1"/>
</dbReference>
<evidence type="ECO:0000256" key="8">
    <source>
        <dbReference type="PIRSR" id="PIRSR609451-50"/>
    </source>
</evidence>
<evidence type="ECO:0000313" key="10">
    <source>
        <dbReference type="EMBL" id="KQH84557.1"/>
    </source>
</evidence>